<dbReference type="Proteomes" id="UP000265520">
    <property type="component" value="Unassembled WGS sequence"/>
</dbReference>
<accession>A0A392MKE3</accession>
<feature type="non-terminal residue" evidence="1">
    <location>
        <position position="81"/>
    </location>
</feature>
<name>A0A392MKE3_9FABA</name>
<sequence>MDSPHPPRPQSKFIPGGILANAMTQDLMDRDEAPRQLKLHLDRAQSHDRTAKNTSTLEDRLAIYDQFQDLKLKDKDWIFSR</sequence>
<organism evidence="1 2">
    <name type="scientific">Trifolium medium</name>
    <dbReference type="NCBI Taxonomy" id="97028"/>
    <lineage>
        <taxon>Eukaryota</taxon>
        <taxon>Viridiplantae</taxon>
        <taxon>Streptophyta</taxon>
        <taxon>Embryophyta</taxon>
        <taxon>Tracheophyta</taxon>
        <taxon>Spermatophyta</taxon>
        <taxon>Magnoliopsida</taxon>
        <taxon>eudicotyledons</taxon>
        <taxon>Gunneridae</taxon>
        <taxon>Pentapetalae</taxon>
        <taxon>rosids</taxon>
        <taxon>fabids</taxon>
        <taxon>Fabales</taxon>
        <taxon>Fabaceae</taxon>
        <taxon>Papilionoideae</taxon>
        <taxon>50 kb inversion clade</taxon>
        <taxon>NPAAA clade</taxon>
        <taxon>Hologalegina</taxon>
        <taxon>IRL clade</taxon>
        <taxon>Trifolieae</taxon>
        <taxon>Trifolium</taxon>
    </lineage>
</organism>
<reference evidence="1 2" key="1">
    <citation type="journal article" date="2018" name="Front. Plant Sci.">
        <title>Red Clover (Trifolium pratense) and Zigzag Clover (T. medium) - A Picture of Genomic Similarities and Differences.</title>
        <authorList>
            <person name="Dluhosova J."/>
            <person name="Istvanek J."/>
            <person name="Nedelnik J."/>
            <person name="Repkova J."/>
        </authorList>
    </citation>
    <scope>NUCLEOTIDE SEQUENCE [LARGE SCALE GENOMIC DNA]</scope>
    <source>
        <strain evidence="2">cv. 10/8</strain>
        <tissue evidence="1">Leaf</tissue>
    </source>
</reference>
<evidence type="ECO:0000313" key="1">
    <source>
        <dbReference type="EMBL" id="MCH87643.1"/>
    </source>
</evidence>
<proteinExistence type="predicted"/>
<dbReference type="AlphaFoldDB" id="A0A392MKE3"/>
<evidence type="ECO:0000313" key="2">
    <source>
        <dbReference type="Proteomes" id="UP000265520"/>
    </source>
</evidence>
<comment type="caution">
    <text evidence="1">The sequence shown here is derived from an EMBL/GenBank/DDBJ whole genome shotgun (WGS) entry which is preliminary data.</text>
</comment>
<dbReference type="EMBL" id="LXQA010012627">
    <property type="protein sequence ID" value="MCH87643.1"/>
    <property type="molecule type" value="Genomic_DNA"/>
</dbReference>
<keyword evidence="2" id="KW-1185">Reference proteome</keyword>
<protein>
    <submittedName>
        <fullName evidence="1">Uncharacterized protein</fullName>
    </submittedName>
</protein>
<gene>
    <name evidence="1" type="ORF">A2U01_0008520</name>
</gene>